<dbReference type="Pfam" id="PF03446">
    <property type="entry name" value="NAD_binding_2"/>
    <property type="match status" value="1"/>
</dbReference>
<dbReference type="EMBL" id="JAXOVC010000010">
    <property type="protein sequence ID" value="KAK4496075.1"/>
    <property type="molecule type" value="Genomic_DNA"/>
</dbReference>
<evidence type="ECO:0000259" key="2">
    <source>
        <dbReference type="Pfam" id="PF21761"/>
    </source>
</evidence>
<proteinExistence type="predicted"/>
<dbReference type="InterPro" id="IPR051265">
    <property type="entry name" value="HIBADH-related_NP60_sf"/>
</dbReference>
<dbReference type="SUPFAM" id="SSF51735">
    <property type="entry name" value="NAD(P)-binding Rossmann-fold domains"/>
    <property type="match status" value="1"/>
</dbReference>
<dbReference type="Gene3D" id="3.40.50.720">
    <property type="entry name" value="NAD(P)-binding Rossmann-like Domain"/>
    <property type="match status" value="1"/>
</dbReference>
<evidence type="ECO:0000313" key="4">
    <source>
        <dbReference type="Proteomes" id="UP001305779"/>
    </source>
</evidence>
<comment type="caution">
    <text evidence="3">The sequence shown here is derived from an EMBL/GenBank/DDBJ whole genome shotgun (WGS) entry which is preliminary data.</text>
</comment>
<dbReference type="InterPro" id="IPR036291">
    <property type="entry name" value="NAD(P)-bd_dom_sf"/>
</dbReference>
<dbReference type="Pfam" id="PF21761">
    <property type="entry name" value="RedAm-like_C"/>
    <property type="match status" value="1"/>
</dbReference>
<organism evidence="3 4">
    <name type="scientific">Zasmidium cellare</name>
    <name type="common">Wine cellar mold</name>
    <name type="synonym">Racodium cellare</name>
    <dbReference type="NCBI Taxonomy" id="395010"/>
    <lineage>
        <taxon>Eukaryota</taxon>
        <taxon>Fungi</taxon>
        <taxon>Dikarya</taxon>
        <taxon>Ascomycota</taxon>
        <taxon>Pezizomycotina</taxon>
        <taxon>Dothideomycetes</taxon>
        <taxon>Dothideomycetidae</taxon>
        <taxon>Mycosphaerellales</taxon>
        <taxon>Mycosphaerellaceae</taxon>
        <taxon>Zasmidium</taxon>
    </lineage>
</organism>
<accession>A0ABR0E480</accession>
<reference evidence="3 4" key="1">
    <citation type="journal article" date="2023" name="G3 (Bethesda)">
        <title>A chromosome-level genome assembly of Zasmidium syzygii isolated from banana leaves.</title>
        <authorList>
            <person name="van Westerhoven A.C."/>
            <person name="Mehrabi R."/>
            <person name="Talebi R."/>
            <person name="Steentjes M.B.F."/>
            <person name="Corcolon B."/>
            <person name="Chong P.A."/>
            <person name="Kema G.H.J."/>
            <person name="Seidl M.F."/>
        </authorList>
    </citation>
    <scope>NUCLEOTIDE SEQUENCE [LARGE SCALE GENOMIC DNA]</scope>
    <source>
        <strain evidence="3 4">P124</strain>
    </source>
</reference>
<dbReference type="Gene3D" id="1.10.1040.10">
    <property type="entry name" value="N-(1-d-carboxylethyl)-l-norvaline Dehydrogenase, domain 2"/>
    <property type="match status" value="1"/>
</dbReference>
<sequence length="300" mass="32664">MYEQQITVLGLGAMGSALALSFLKVSLKTHVWNRTVDRPGVRKVVEHGGKFKETIASALEASSLIVICLYDYYSIYAALANTFEQAFRSKTIVNLTNGTPSEARAMSSWMHGRGVSHYFDGGIMNTPEQVGTPYAFAFISGEDEKAFDKISRPLNSIGRLDYLGLEPGAAGLYDSALLAGMYGLFGGTLSAIALLRSQPSNDSSKAPTSKVVADKLIPMLQALLPSLVETAEYFDKQDWRGHTANIGIQEGGLRNVLATCQAEEVDSRLLRAHHELLVRALMEGREMEGMAGLVRDLVKK</sequence>
<dbReference type="PANTHER" id="PTHR43580">
    <property type="entry name" value="OXIDOREDUCTASE GLYR1-RELATED"/>
    <property type="match status" value="1"/>
</dbReference>
<dbReference type="InterPro" id="IPR013328">
    <property type="entry name" value="6PGD_dom2"/>
</dbReference>
<dbReference type="Proteomes" id="UP001305779">
    <property type="component" value="Unassembled WGS sequence"/>
</dbReference>
<protein>
    <recommendedName>
        <fullName evidence="5">6-phosphogluconate dehydrogenase NADP-binding domain-containing protein</fullName>
    </recommendedName>
</protein>
<dbReference type="InterPro" id="IPR006115">
    <property type="entry name" value="6PGDH_NADP-bd"/>
</dbReference>
<feature type="domain" description="6-phosphogluconate dehydrogenase NADP-binding" evidence="1">
    <location>
        <begin position="5"/>
        <end position="159"/>
    </location>
</feature>
<dbReference type="PANTHER" id="PTHR43580:SF2">
    <property type="entry name" value="CYTOKINE-LIKE NUCLEAR FACTOR N-PAC"/>
    <property type="match status" value="1"/>
</dbReference>
<evidence type="ECO:0000313" key="3">
    <source>
        <dbReference type="EMBL" id="KAK4496075.1"/>
    </source>
</evidence>
<evidence type="ECO:0000259" key="1">
    <source>
        <dbReference type="Pfam" id="PF03446"/>
    </source>
</evidence>
<evidence type="ECO:0008006" key="5">
    <source>
        <dbReference type="Google" id="ProtNLM"/>
    </source>
</evidence>
<name>A0ABR0E480_ZASCE</name>
<feature type="domain" description="NADPH-dependent reductive aminase-like C-terminal" evidence="2">
    <location>
        <begin position="166"/>
        <end position="296"/>
    </location>
</feature>
<keyword evidence="4" id="KW-1185">Reference proteome</keyword>
<gene>
    <name evidence="3" type="ORF">PRZ48_012054</name>
</gene>
<dbReference type="InterPro" id="IPR048666">
    <property type="entry name" value="RedAm-like_C"/>
</dbReference>